<proteinExistence type="predicted"/>
<keyword evidence="2" id="KW-1185">Reference proteome</keyword>
<organism evidence="1 2">
    <name type="scientific">Smallanthus sonchifolius</name>
    <dbReference type="NCBI Taxonomy" id="185202"/>
    <lineage>
        <taxon>Eukaryota</taxon>
        <taxon>Viridiplantae</taxon>
        <taxon>Streptophyta</taxon>
        <taxon>Embryophyta</taxon>
        <taxon>Tracheophyta</taxon>
        <taxon>Spermatophyta</taxon>
        <taxon>Magnoliopsida</taxon>
        <taxon>eudicotyledons</taxon>
        <taxon>Gunneridae</taxon>
        <taxon>Pentapetalae</taxon>
        <taxon>asterids</taxon>
        <taxon>campanulids</taxon>
        <taxon>Asterales</taxon>
        <taxon>Asteraceae</taxon>
        <taxon>Asteroideae</taxon>
        <taxon>Heliantheae alliance</taxon>
        <taxon>Millerieae</taxon>
        <taxon>Smallanthus</taxon>
    </lineage>
</organism>
<protein>
    <submittedName>
        <fullName evidence="1">Uncharacterized protein</fullName>
    </submittedName>
</protein>
<reference evidence="1 2" key="2">
    <citation type="journal article" date="2022" name="Mol. Ecol. Resour.">
        <title>The genomes of chicory, endive, great burdock and yacon provide insights into Asteraceae paleo-polyploidization history and plant inulin production.</title>
        <authorList>
            <person name="Fan W."/>
            <person name="Wang S."/>
            <person name="Wang H."/>
            <person name="Wang A."/>
            <person name="Jiang F."/>
            <person name="Liu H."/>
            <person name="Zhao H."/>
            <person name="Xu D."/>
            <person name="Zhang Y."/>
        </authorList>
    </citation>
    <scope>NUCLEOTIDE SEQUENCE [LARGE SCALE GENOMIC DNA]</scope>
    <source>
        <strain evidence="2">cv. Yunnan</strain>
        <tissue evidence="1">Leaves</tissue>
    </source>
</reference>
<name>A0ACB9BSY2_9ASTR</name>
<reference evidence="2" key="1">
    <citation type="journal article" date="2022" name="Mol. Ecol. Resour.">
        <title>The genomes of chicory, endive, great burdock and yacon provide insights into Asteraceae palaeo-polyploidization history and plant inulin production.</title>
        <authorList>
            <person name="Fan W."/>
            <person name="Wang S."/>
            <person name="Wang H."/>
            <person name="Wang A."/>
            <person name="Jiang F."/>
            <person name="Liu H."/>
            <person name="Zhao H."/>
            <person name="Xu D."/>
            <person name="Zhang Y."/>
        </authorList>
    </citation>
    <scope>NUCLEOTIDE SEQUENCE [LARGE SCALE GENOMIC DNA]</scope>
    <source>
        <strain evidence="2">cv. Yunnan</strain>
    </source>
</reference>
<evidence type="ECO:0000313" key="2">
    <source>
        <dbReference type="Proteomes" id="UP001056120"/>
    </source>
</evidence>
<accession>A0ACB9BSY2</accession>
<dbReference type="EMBL" id="CM042039">
    <property type="protein sequence ID" value="KAI3725162.1"/>
    <property type="molecule type" value="Genomic_DNA"/>
</dbReference>
<sequence>MSEISKAQDEALLERNIKRDRIVGQQGNLDANAYGVRTRFGWMWIPKIGEFRAKILDEAHNSRYSIHPGTNKMYQALKKEYWWPGMKNDVTEYVNKCLTSKGNDTIWVIVDRLTKSAHFLPIRETSSSEKLAEIFIKEIVSRHVMSLSIVSDRDTRFTSRFWKKFNESMGTRLKISTAYHPQTDGQSERTIQTLEDMLRVCIIDFGGDVGHPVCWGRLDRRILQVLNLSKLLPRNWIKSKLR</sequence>
<evidence type="ECO:0000313" key="1">
    <source>
        <dbReference type="EMBL" id="KAI3725162.1"/>
    </source>
</evidence>
<gene>
    <name evidence="1" type="ORF">L1987_64940</name>
</gene>
<comment type="caution">
    <text evidence="1">The sequence shown here is derived from an EMBL/GenBank/DDBJ whole genome shotgun (WGS) entry which is preliminary data.</text>
</comment>
<dbReference type="Proteomes" id="UP001056120">
    <property type="component" value="Linkage Group LG22"/>
</dbReference>